<gene>
    <name evidence="4" type="ORF">AVDCRST_MAG03-3440</name>
</gene>
<sequence>MAQQRSRQKSSGGGRSGRRKSSGKTSAKRRSPVDHHEVEWQFDATELESVGAWLREHSSGSGLVVEPESEEKITDTYYDASDWRFYRAGYALRIRKTGSSAEATMKSLSPAEGNVRRRREITEPLGDDSPATLGKAPGPVGERARSLLGGRDVRPMFEIRTHRQRFALILEGTADASESGASANRVRIGEVLLDSSEIPLGGGREAANLSRVEVEAGAGTAPTPDLRGFVDEMQYALDLKPASISKFETGLYATGLSPGGDTEAGPTEIGPLMTLGEVAFAVLRRQFVKMRAHEPGTRLGEDPEALHDMRVATRRMRAAMKVFEGALPERARWFREELRWVARALGDVRDLDVQIDRLESWRGEVDEEGSEFLDKILDVLGKRRAEARGRMLEALDSARYERLETSFGEMLRRGPGAERKLAQSNGHAPEGEPVTSAAPDLISARYRKWRKAARRLDESSPPEDFHDLRKKGKRLRYTLEFVSEVYGKPVAALVSPLKALQDDLGDHQDAIVAAGTLRELGTTTDGPRVPRGAAFTMGVFTERYLSEAAGIRSGVLGSKPLRALARGKSWKGFEKIMKEAAKSPQKAKGSGKIAR</sequence>
<dbReference type="SUPFAM" id="SSF55154">
    <property type="entry name" value="CYTH-like phosphatases"/>
    <property type="match status" value="1"/>
</dbReference>
<dbReference type="PANTHER" id="PTHR39339">
    <property type="entry name" value="SLR1444 PROTEIN"/>
    <property type="match status" value="1"/>
</dbReference>
<dbReference type="AlphaFoldDB" id="A0A6J4Q723"/>
<dbReference type="SMART" id="SM01118">
    <property type="entry name" value="CYTH"/>
    <property type="match status" value="1"/>
</dbReference>
<feature type="region of interest" description="Disordered" evidence="1">
    <location>
        <begin position="103"/>
        <end position="147"/>
    </location>
</feature>
<dbReference type="PROSITE" id="PS51708">
    <property type="entry name" value="CHAD"/>
    <property type="match status" value="1"/>
</dbReference>
<feature type="region of interest" description="Disordered" evidence="1">
    <location>
        <begin position="414"/>
        <end position="437"/>
    </location>
</feature>
<evidence type="ECO:0000313" key="4">
    <source>
        <dbReference type="EMBL" id="CAA9433778.1"/>
    </source>
</evidence>
<name>A0A6J4Q723_9ACTN</name>
<dbReference type="InterPro" id="IPR007899">
    <property type="entry name" value="CHAD_dom"/>
</dbReference>
<dbReference type="Pfam" id="PF01928">
    <property type="entry name" value="CYTH"/>
    <property type="match status" value="1"/>
</dbReference>
<dbReference type="Gene3D" id="2.40.320.10">
    <property type="entry name" value="Hypothetical Protein Pfu-838710-001"/>
    <property type="match status" value="1"/>
</dbReference>
<evidence type="ECO:0000256" key="1">
    <source>
        <dbReference type="SAM" id="MobiDB-lite"/>
    </source>
</evidence>
<dbReference type="InterPro" id="IPR038186">
    <property type="entry name" value="CHAD_dom_sf"/>
</dbReference>
<protein>
    <submittedName>
        <fullName evidence="4">Adenylate cyclase</fullName>
        <ecNumber evidence="4">4.6.1.1</ecNumber>
    </submittedName>
</protein>
<accession>A0A6J4Q723</accession>
<evidence type="ECO:0000259" key="3">
    <source>
        <dbReference type="PROSITE" id="PS51708"/>
    </source>
</evidence>
<dbReference type="EC" id="4.6.1.1" evidence="4"/>
<feature type="domain" description="CHAD" evidence="3">
    <location>
        <begin position="272"/>
        <end position="569"/>
    </location>
</feature>
<dbReference type="GO" id="GO:0004016">
    <property type="term" value="F:adenylate cyclase activity"/>
    <property type="evidence" value="ECO:0007669"/>
    <property type="project" value="UniProtKB-EC"/>
</dbReference>
<dbReference type="PROSITE" id="PS51707">
    <property type="entry name" value="CYTH"/>
    <property type="match status" value="1"/>
</dbReference>
<reference evidence="4" key="1">
    <citation type="submission" date="2020-02" db="EMBL/GenBank/DDBJ databases">
        <authorList>
            <person name="Meier V. D."/>
        </authorList>
    </citation>
    <scope>NUCLEOTIDE SEQUENCE</scope>
    <source>
        <strain evidence="4">AVDCRST_MAG03</strain>
    </source>
</reference>
<keyword evidence="4" id="KW-0456">Lyase</keyword>
<dbReference type="InterPro" id="IPR023577">
    <property type="entry name" value="CYTH_domain"/>
</dbReference>
<dbReference type="Gene3D" id="1.40.20.10">
    <property type="entry name" value="CHAD domain"/>
    <property type="match status" value="1"/>
</dbReference>
<dbReference type="InterPro" id="IPR033469">
    <property type="entry name" value="CYTH-like_dom_sf"/>
</dbReference>
<dbReference type="SMART" id="SM00880">
    <property type="entry name" value="CHAD"/>
    <property type="match status" value="1"/>
</dbReference>
<dbReference type="EMBL" id="CADCUT010000207">
    <property type="protein sequence ID" value="CAA9433778.1"/>
    <property type="molecule type" value="Genomic_DNA"/>
</dbReference>
<evidence type="ECO:0000259" key="2">
    <source>
        <dbReference type="PROSITE" id="PS51707"/>
    </source>
</evidence>
<feature type="compositionally biased region" description="Basic residues" evidence="1">
    <location>
        <begin position="16"/>
        <end position="30"/>
    </location>
</feature>
<proteinExistence type="predicted"/>
<dbReference type="PANTHER" id="PTHR39339:SF1">
    <property type="entry name" value="CHAD DOMAIN-CONTAINING PROTEIN"/>
    <property type="match status" value="1"/>
</dbReference>
<feature type="domain" description="CYTH" evidence="2">
    <location>
        <begin position="35"/>
        <end position="235"/>
    </location>
</feature>
<feature type="region of interest" description="Disordered" evidence="1">
    <location>
        <begin position="1"/>
        <end position="37"/>
    </location>
</feature>
<dbReference type="Pfam" id="PF05235">
    <property type="entry name" value="CHAD"/>
    <property type="match status" value="1"/>
</dbReference>
<organism evidence="4">
    <name type="scientific">uncultured Rubrobacteraceae bacterium</name>
    <dbReference type="NCBI Taxonomy" id="349277"/>
    <lineage>
        <taxon>Bacteria</taxon>
        <taxon>Bacillati</taxon>
        <taxon>Actinomycetota</taxon>
        <taxon>Rubrobacteria</taxon>
        <taxon>Rubrobacterales</taxon>
        <taxon>Rubrobacteraceae</taxon>
        <taxon>environmental samples</taxon>
    </lineage>
</organism>